<dbReference type="OrthoDB" id="9739313at2759"/>
<dbReference type="GO" id="GO:0022625">
    <property type="term" value="C:cytosolic large ribosomal subunit"/>
    <property type="evidence" value="ECO:0007669"/>
    <property type="project" value="TreeGrafter"/>
</dbReference>
<keyword evidence="5" id="KW-1185">Reference proteome</keyword>
<evidence type="ECO:0000256" key="2">
    <source>
        <dbReference type="ARBA" id="ARBA00022980"/>
    </source>
</evidence>
<dbReference type="EMBL" id="CABVLU010000003">
    <property type="protein sequence ID" value="VVT54217.1"/>
    <property type="molecule type" value="Genomic_DNA"/>
</dbReference>
<dbReference type="SUPFAM" id="SSF54575">
    <property type="entry name" value="Ribosomal protein L31e"/>
    <property type="match status" value="1"/>
</dbReference>
<dbReference type="PANTHER" id="PTHR10956">
    <property type="entry name" value="60S RIBOSOMAL PROTEIN L31"/>
    <property type="match status" value="1"/>
</dbReference>
<dbReference type="CDD" id="cd00463">
    <property type="entry name" value="Ribosomal_L31e"/>
    <property type="match status" value="1"/>
</dbReference>
<dbReference type="InterPro" id="IPR023621">
    <property type="entry name" value="Ribosomal_eL31_dom_sf"/>
</dbReference>
<dbReference type="SMART" id="SM01380">
    <property type="entry name" value="Ribosomal_L31e"/>
    <property type="match status" value="1"/>
</dbReference>
<evidence type="ECO:0000256" key="1">
    <source>
        <dbReference type="ARBA" id="ARBA00010808"/>
    </source>
</evidence>
<dbReference type="GO" id="GO:0003735">
    <property type="term" value="F:structural constituent of ribosome"/>
    <property type="evidence" value="ECO:0007669"/>
    <property type="project" value="InterPro"/>
</dbReference>
<dbReference type="AlphaFoldDB" id="A0A5E8BXH8"/>
<dbReference type="GeneID" id="43582780"/>
<accession>A0A5E8BXH8</accession>
<dbReference type="Proteomes" id="UP000398389">
    <property type="component" value="Unassembled WGS sequence"/>
</dbReference>
<reference evidence="4 5" key="1">
    <citation type="submission" date="2019-09" db="EMBL/GenBank/DDBJ databases">
        <authorList>
            <person name="Brejova B."/>
        </authorList>
    </citation>
    <scope>NUCLEOTIDE SEQUENCE [LARGE SCALE GENOMIC DNA]</scope>
</reference>
<gene>
    <name evidence="4" type="ORF">SAPINGB_P003965</name>
</gene>
<keyword evidence="2" id="KW-0689">Ribosomal protein</keyword>
<organism evidence="4 5">
    <name type="scientific">Magnusiomyces paraingens</name>
    <dbReference type="NCBI Taxonomy" id="2606893"/>
    <lineage>
        <taxon>Eukaryota</taxon>
        <taxon>Fungi</taxon>
        <taxon>Dikarya</taxon>
        <taxon>Ascomycota</taxon>
        <taxon>Saccharomycotina</taxon>
        <taxon>Dipodascomycetes</taxon>
        <taxon>Dipodascales</taxon>
        <taxon>Dipodascaceae</taxon>
        <taxon>Magnusiomyces</taxon>
    </lineage>
</organism>
<dbReference type="Pfam" id="PF01198">
    <property type="entry name" value="Ribosomal_L31e"/>
    <property type="match status" value="1"/>
</dbReference>
<protein>
    <recommendedName>
        <fullName evidence="6">60S ribosomal protein L31</fullName>
    </recommendedName>
</protein>
<sequence length="120" mass="13833">MAPSTKQRSAISDVVTREYTIHLHKRVFGLQFKKRAPRAVKAIKEFAKRHMGTTDVRVDPVLNKKLWERGIRGVPHRLRLRISRKRNDEEGAKEKLFSYVQAVDVPSVKGLQTEVVSEDN</sequence>
<dbReference type="NCBIfam" id="NF002258">
    <property type="entry name" value="PRK01192.1-1"/>
    <property type="match status" value="1"/>
</dbReference>
<dbReference type="PANTHER" id="PTHR10956:SF0">
    <property type="entry name" value="60S RIBOSOMAL PROTEIN L31"/>
    <property type="match status" value="1"/>
</dbReference>
<dbReference type="GO" id="GO:0002181">
    <property type="term" value="P:cytoplasmic translation"/>
    <property type="evidence" value="ECO:0007669"/>
    <property type="project" value="TreeGrafter"/>
</dbReference>
<evidence type="ECO:0000313" key="4">
    <source>
        <dbReference type="EMBL" id="VVT54217.1"/>
    </source>
</evidence>
<dbReference type="InterPro" id="IPR000054">
    <property type="entry name" value="Ribosomal_eL31"/>
</dbReference>
<comment type="similarity">
    <text evidence="1">Belongs to the eukaryotic ribosomal protein eL31 family.</text>
</comment>
<dbReference type="Gene3D" id="3.10.440.10">
    <property type="match status" value="1"/>
</dbReference>
<dbReference type="HAMAP" id="MF_00410">
    <property type="entry name" value="Ribosomal_eL31"/>
    <property type="match status" value="1"/>
</dbReference>
<dbReference type="InterPro" id="IPR020052">
    <property type="entry name" value="Ribosomal_eL31_CS"/>
</dbReference>
<proteinExistence type="inferred from homology"/>
<dbReference type="PROSITE" id="PS01144">
    <property type="entry name" value="RIBOSOMAL_L31E"/>
    <property type="match status" value="1"/>
</dbReference>
<dbReference type="RefSeq" id="XP_031854571.1">
    <property type="nucleotide sequence ID" value="XM_031998680.1"/>
</dbReference>
<evidence type="ECO:0008006" key="6">
    <source>
        <dbReference type="Google" id="ProtNLM"/>
    </source>
</evidence>
<keyword evidence="3" id="KW-0687">Ribonucleoprotein</keyword>
<dbReference type="FunFam" id="3.10.440.10:FF:000001">
    <property type="entry name" value="60S ribosomal protein L31"/>
    <property type="match status" value="1"/>
</dbReference>
<evidence type="ECO:0000313" key="5">
    <source>
        <dbReference type="Proteomes" id="UP000398389"/>
    </source>
</evidence>
<evidence type="ECO:0000256" key="3">
    <source>
        <dbReference type="ARBA" id="ARBA00023274"/>
    </source>
</evidence>
<name>A0A5E8BXH8_9ASCO</name>